<accession>A0A9W6I1D5</accession>
<dbReference type="CDD" id="cd00093">
    <property type="entry name" value="HTH_XRE"/>
    <property type="match status" value="1"/>
</dbReference>
<evidence type="ECO:0000259" key="1">
    <source>
        <dbReference type="PROSITE" id="PS50943"/>
    </source>
</evidence>
<dbReference type="Gene3D" id="1.10.260.40">
    <property type="entry name" value="lambda repressor-like DNA-binding domains"/>
    <property type="match status" value="1"/>
</dbReference>
<dbReference type="Proteomes" id="UP001143474">
    <property type="component" value="Unassembled WGS sequence"/>
</dbReference>
<dbReference type="SMART" id="SM00530">
    <property type="entry name" value="HTH_XRE"/>
    <property type="match status" value="1"/>
</dbReference>
<dbReference type="Pfam" id="PF13560">
    <property type="entry name" value="HTH_31"/>
    <property type="match status" value="1"/>
</dbReference>
<dbReference type="AlphaFoldDB" id="A0A9W6I1D5"/>
<keyword evidence="3" id="KW-1185">Reference proteome</keyword>
<proteinExistence type="predicted"/>
<dbReference type="EMBL" id="BSEV01000007">
    <property type="protein sequence ID" value="GLK10230.1"/>
    <property type="molecule type" value="Genomic_DNA"/>
</dbReference>
<sequence length="273" mass="30190">MPPSRKPEGAPSPLTFFATELRRRREQIGWSQGQLGRQITYSIGLISMIETAQRTPSLDFVQRCDQALNAEGALTRIWPLLAYGVFPPRFRPWIDVERNAETLRSWDPLLIPGLLQTPGYARAVLEADPGVTDERVEELLTARLERQKLLAGETLLWSMIDEGVLHRDVGGPGIMRDQLAALQTASERRQVSVQIVPARAAVTAGLEGAFVIAGVEGSLDSVFVESATVGHVTDHPRDVAMICRRYETIRSAALPVRASADLIAKVMTQWQQT</sequence>
<comment type="caution">
    <text evidence="2">The sequence shown here is derived from an EMBL/GenBank/DDBJ whole genome shotgun (WGS) entry which is preliminary data.</text>
</comment>
<dbReference type="RefSeq" id="WP_271218665.1">
    <property type="nucleotide sequence ID" value="NZ_BAAAVD010000042.1"/>
</dbReference>
<organism evidence="2 3">
    <name type="scientific">Streptosporangium carneum</name>
    <dbReference type="NCBI Taxonomy" id="47481"/>
    <lineage>
        <taxon>Bacteria</taxon>
        <taxon>Bacillati</taxon>
        <taxon>Actinomycetota</taxon>
        <taxon>Actinomycetes</taxon>
        <taxon>Streptosporangiales</taxon>
        <taxon>Streptosporangiaceae</taxon>
        <taxon>Streptosporangium</taxon>
    </lineage>
</organism>
<evidence type="ECO:0000313" key="3">
    <source>
        <dbReference type="Proteomes" id="UP001143474"/>
    </source>
</evidence>
<dbReference type="InterPro" id="IPR043917">
    <property type="entry name" value="DUF5753"/>
</dbReference>
<evidence type="ECO:0000313" key="2">
    <source>
        <dbReference type="EMBL" id="GLK10230.1"/>
    </source>
</evidence>
<protein>
    <submittedName>
        <fullName evidence="2">Transcriptional regulator</fullName>
    </submittedName>
</protein>
<feature type="domain" description="HTH cro/C1-type" evidence="1">
    <location>
        <begin position="21"/>
        <end position="74"/>
    </location>
</feature>
<gene>
    <name evidence="2" type="ORF">GCM10017600_36360</name>
</gene>
<dbReference type="GO" id="GO:0003677">
    <property type="term" value="F:DNA binding"/>
    <property type="evidence" value="ECO:0007669"/>
    <property type="project" value="InterPro"/>
</dbReference>
<reference evidence="2" key="2">
    <citation type="submission" date="2023-01" db="EMBL/GenBank/DDBJ databases">
        <authorList>
            <person name="Sun Q."/>
            <person name="Evtushenko L."/>
        </authorList>
    </citation>
    <scope>NUCLEOTIDE SEQUENCE</scope>
    <source>
        <strain evidence="2">VKM Ac-2007</strain>
    </source>
</reference>
<reference evidence="2" key="1">
    <citation type="journal article" date="2014" name="Int. J. Syst. Evol. Microbiol.">
        <title>Complete genome sequence of Corynebacterium casei LMG S-19264T (=DSM 44701T), isolated from a smear-ripened cheese.</title>
        <authorList>
            <consortium name="US DOE Joint Genome Institute (JGI-PGF)"/>
            <person name="Walter F."/>
            <person name="Albersmeier A."/>
            <person name="Kalinowski J."/>
            <person name="Ruckert C."/>
        </authorList>
    </citation>
    <scope>NUCLEOTIDE SEQUENCE</scope>
    <source>
        <strain evidence="2">VKM Ac-2007</strain>
    </source>
</reference>
<dbReference type="SUPFAM" id="SSF47413">
    <property type="entry name" value="lambda repressor-like DNA-binding domains"/>
    <property type="match status" value="1"/>
</dbReference>
<dbReference type="PROSITE" id="PS50943">
    <property type="entry name" value="HTH_CROC1"/>
    <property type="match status" value="1"/>
</dbReference>
<name>A0A9W6I1D5_9ACTN</name>
<dbReference type="InterPro" id="IPR001387">
    <property type="entry name" value="Cro/C1-type_HTH"/>
</dbReference>
<dbReference type="InterPro" id="IPR010982">
    <property type="entry name" value="Lambda_DNA-bd_dom_sf"/>
</dbReference>
<dbReference type="Pfam" id="PF19054">
    <property type="entry name" value="DUF5753"/>
    <property type="match status" value="1"/>
</dbReference>